<dbReference type="InterPro" id="IPR001478">
    <property type="entry name" value="PDZ"/>
</dbReference>
<dbReference type="GO" id="GO:0008233">
    <property type="term" value="F:peptidase activity"/>
    <property type="evidence" value="ECO:0007669"/>
    <property type="project" value="UniProtKB-KW"/>
</dbReference>
<reference evidence="13 14" key="1">
    <citation type="submission" date="2023-05" db="EMBL/GenBank/DDBJ databases">
        <title>Lithophilousrod everest ZFBP1038 complete genpme.</title>
        <authorList>
            <person name="Tian M."/>
        </authorList>
    </citation>
    <scope>NUCLEOTIDE SEQUENCE [LARGE SCALE GENOMIC DNA]</scope>
    <source>
        <strain evidence="13 14">ZFBP1038</strain>
    </source>
</reference>
<feature type="transmembrane region" description="Helical" evidence="11">
    <location>
        <begin position="126"/>
        <end position="151"/>
    </location>
</feature>
<sequence length="447" mass="47421">MTGLLYAAGVILIILGIAVSIALHEIGHLVPAKLFGVKVSQYMVGFGPTIFSRKRGDTEYGLKALPLGGYIAMAGMYPPARDGSVRRSTTGMFQTVMDDARKLSNEDVAPGEERRTFYSLSVPKKLVVMLGGPVMNLLIAVVLLGVVFSGFGTLQPTTTVSSVSECVVSADEAQKRSAESRNKCLAADPKAPAALAGIRPGDVIVSVADTGVASWKELQDAIRAQAGKTVPVVIERGGETETLRVAIIASQQAVVDDEGRAVVDDSGAVKTVEAGFLGVSPTNERVQLPLTQLPGEIWGTFTTIVDAIIHLPTRLVDVGKAAFSSEERDPEGPVGLIGVGRVAGEIASTDKLDIVDKSQIGINLLATLNMFLFAFNLVPLLPLDGGHVAGALWEGLRRWVAKIFRRRDPGPVDTARLLPLTYVVVGVMLVMTVLLAYADIVKPITLF</sequence>
<dbReference type="InterPro" id="IPR008915">
    <property type="entry name" value="Peptidase_M50"/>
</dbReference>
<feature type="transmembrane region" description="Helical" evidence="11">
    <location>
        <begin position="417"/>
        <end position="438"/>
    </location>
</feature>
<evidence type="ECO:0000256" key="9">
    <source>
        <dbReference type="ARBA" id="ARBA00023049"/>
    </source>
</evidence>
<evidence type="ECO:0000256" key="5">
    <source>
        <dbReference type="ARBA" id="ARBA00022692"/>
    </source>
</evidence>
<comment type="subcellular location">
    <subcellularLocation>
        <location evidence="2">Membrane</location>
        <topology evidence="2">Multi-pass membrane protein</topology>
    </subcellularLocation>
</comment>
<dbReference type="GO" id="GO:0006508">
    <property type="term" value="P:proteolysis"/>
    <property type="evidence" value="ECO:0007669"/>
    <property type="project" value="UniProtKB-KW"/>
</dbReference>
<dbReference type="PANTHER" id="PTHR42837">
    <property type="entry name" value="REGULATOR OF SIGMA-E PROTEASE RSEP"/>
    <property type="match status" value="1"/>
</dbReference>
<dbReference type="RefSeq" id="WP_349639908.1">
    <property type="nucleotide sequence ID" value="NZ_CP090958.1"/>
</dbReference>
<dbReference type="InterPro" id="IPR004387">
    <property type="entry name" value="Pept_M50_Zn"/>
</dbReference>
<dbReference type="InterPro" id="IPR036034">
    <property type="entry name" value="PDZ_sf"/>
</dbReference>
<dbReference type="Pfam" id="PF17820">
    <property type="entry name" value="PDZ_6"/>
    <property type="match status" value="1"/>
</dbReference>
<evidence type="ECO:0000256" key="1">
    <source>
        <dbReference type="ARBA" id="ARBA00001947"/>
    </source>
</evidence>
<dbReference type="EMBL" id="CP090958">
    <property type="protein sequence ID" value="WGW13098.1"/>
    <property type="molecule type" value="Genomic_DNA"/>
</dbReference>
<evidence type="ECO:0000313" key="14">
    <source>
        <dbReference type="Proteomes" id="UP001209083"/>
    </source>
</evidence>
<comment type="similarity">
    <text evidence="3">Belongs to the peptidase M50B family.</text>
</comment>
<feature type="domain" description="PDZ" evidence="12">
    <location>
        <begin position="142"/>
        <end position="238"/>
    </location>
</feature>
<organism evidence="13 14">
    <name type="scientific">Saxibacter everestensis</name>
    <dbReference type="NCBI Taxonomy" id="2909229"/>
    <lineage>
        <taxon>Bacteria</taxon>
        <taxon>Bacillati</taxon>
        <taxon>Actinomycetota</taxon>
        <taxon>Actinomycetes</taxon>
        <taxon>Micrococcales</taxon>
        <taxon>Brevibacteriaceae</taxon>
        <taxon>Saxibacter</taxon>
    </lineage>
</organism>
<dbReference type="Pfam" id="PF02163">
    <property type="entry name" value="Peptidase_M50"/>
    <property type="match status" value="1"/>
</dbReference>
<keyword evidence="7" id="KW-0862">Zinc</keyword>
<dbReference type="CDD" id="cd06163">
    <property type="entry name" value="S2P-M50_PDZ_RseP-like"/>
    <property type="match status" value="1"/>
</dbReference>
<evidence type="ECO:0000256" key="7">
    <source>
        <dbReference type="ARBA" id="ARBA00022833"/>
    </source>
</evidence>
<evidence type="ECO:0000256" key="3">
    <source>
        <dbReference type="ARBA" id="ARBA00007931"/>
    </source>
</evidence>
<accession>A0ABY8QVY1</accession>
<evidence type="ECO:0000313" key="13">
    <source>
        <dbReference type="EMBL" id="WGW13098.1"/>
    </source>
</evidence>
<dbReference type="SUPFAM" id="SSF50156">
    <property type="entry name" value="PDZ domain-like"/>
    <property type="match status" value="1"/>
</dbReference>
<evidence type="ECO:0000256" key="10">
    <source>
        <dbReference type="ARBA" id="ARBA00023136"/>
    </source>
</evidence>
<keyword evidence="5 11" id="KW-0812">Transmembrane</keyword>
<protein>
    <submittedName>
        <fullName evidence="13">Site-2 protease family protein</fullName>
    </submittedName>
</protein>
<keyword evidence="8 11" id="KW-1133">Transmembrane helix</keyword>
<feature type="transmembrane region" description="Helical" evidence="11">
    <location>
        <begin position="6"/>
        <end position="23"/>
    </location>
</feature>
<keyword evidence="14" id="KW-1185">Reference proteome</keyword>
<keyword evidence="9" id="KW-0482">Metalloprotease</keyword>
<dbReference type="PANTHER" id="PTHR42837:SF2">
    <property type="entry name" value="MEMBRANE METALLOPROTEASE ARASP2, CHLOROPLASTIC-RELATED"/>
    <property type="match status" value="1"/>
</dbReference>
<evidence type="ECO:0000256" key="4">
    <source>
        <dbReference type="ARBA" id="ARBA00022670"/>
    </source>
</evidence>
<name>A0ABY8QVY1_9MICO</name>
<evidence type="ECO:0000256" key="8">
    <source>
        <dbReference type="ARBA" id="ARBA00022989"/>
    </source>
</evidence>
<evidence type="ECO:0000256" key="6">
    <source>
        <dbReference type="ARBA" id="ARBA00022801"/>
    </source>
</evidence>
<dbReference type="Gene3D" id="2.30.42.10">
    <property type="match status" value="1"/>
</dbReference>
<dbReference type="Proteomes" id="UP001209083">
    <property type="component" value="Chromosome"/>
</dbReference>
<dbReference type="InterPro" id="IPR041489">
    <property type="entry name" value="PDZ_6"/>
</dbReference>
<keyword evidence="4 13" id="KW-0645">Protease</keyword>
<dbReference type="SMART" id="SM00228">
    <property type="entry name" value="PDZ"/>
    <property type="match status" value="1"/>
</dbReference>
<evidence type="ECO:0000256" key="2">
    <source>
        <dbReference type="ARBA" id="ARBA00004141"/>
    </source>
</evidence>
<evidence type="ECO:0000259" key="12">
    <source>
        <dbReference type="SMART" id="SM00228"/>
    </source>
</evidence>
<evidence type="ECO:0000256" key="11">
    <source>
        <dbReference type="SAM" id="Phobius"/>
    </source>
</evidence>
<feature type="transmembrane region" description="Helical" evidence="11">
    <location>
        <begin position="370"/>
        <end position="396"/>
    </location>
</feature>
<keyword evidence="10 11" id="KW-0472">Membrane</keyword>
<comment type="cofactor">
    <cofactor evidence="1">
        <name>Zn(2+)</name>
        <dbReference type="ChEBI" id="CHEBI:29105"/>
    </cofactor>
</comment>
<proteinExistence type="inferred from homology"/>
<gene>
    <name evidence="13" type="ORF">LWF01_04805</name>
</gene>
<keyword evidence="6" id="KW-0378">Hydrolase</keyword>